<dbReference type="AlphaFoldDB" id="A0A6J8D0B7"/>
<organism evidence="1 2">
    <name type="scientific">Mytilus coruscus</name>
    <name type="common">Sea mussel</name>
    <dbReference type="NCBI Taxonomy" id="42192"/>
    <lineage>
        <taxon>Eukaryota</taxon>
        <taxon>Metazoa</taxon>
        <taxon>Spiralia</taxon>
        <taxon>Lophotrochozoa</taxon>
        <taxon>Mollusca</taxon>
        <taxon>Bivalvia</taxon>
        <taxon>Autobranchia</taxon>
        <taxon>Pteriomorphia</taxon>
        <taxon>Mytilida</taxon>
        <taxon>Mytiloidea</taxon>
        <taxon>Mytilidae</taxon>
        <taxon>Mytilinae</taxon>
        <taxon>Mytilus</taxon>
    </lineage>
</organism>
<evidence type="ECO:0000313" key="2">
    <source>
        <dbReference type="Proteomes" id="UP000507470"/>
    </source>
</evidence>
<dbReference type="PANTHER" id="PTHR46534">
    <property type="entry name" value="IGGFC_BINDING DOMAIN-CONTAINING PROTEIN"/>
    <property type="match status" value="1"/>
</dbReference>
<dbReference type="OrthoDB" id="10005154at2759"/>
<dbReference type="Proteomes" id="UP000507470">
    <property type="component" value="Unassembled WGS sequence"/>
</dbReference>
<dbReference type="EMBL" id="CACVKT020006393">
    <property type="protein sequence ID" value="CAC5401261.1"/>
    <property type="molecule type" value="Genomic_DNA"/>
</dbReference>
<gene>
    <name evidence="1" type="ORF">MCOR_35363</name>
</gene>
<reference evidence="1 2" key="1">
    <citation type="submission" date="2020-06" db="EMBL/GenBank/DDBJ databases">
        <authorList>
            <person name="Li R."/>
            <person name="Bekaert M."/>
        </authorList>
    </citation>
    <scope>NUCLEOTIDE SEQUENCE [LARGE SCALE GENOMIC DNA]</scope>
    <source>
        <strain evidence="2">wild</strain>
    </source>
</reference>
<sequence length="162" mass="17972">MINVGQNAPDNRRTEFVIAFMDNYKVDYDLELFVTTSRTTTVNVEVTSPKWTNPSVNEQFTVTAGVVKQLFIDVNLRLEGTVKESKGILVSADDEVVIYGVNKQTKSNDAFLGLPVDVLSDEYFAITYYPPYRKAQLCVVGVSDSTNVQIKLPSCSNCGKVT</sequence>
<keyword evidence="2" id="KW-1185">Reference proteome</keyword>
<accession>A0A6J8D0B7</accession>
<evidence type="ECO:0000313" key="1">
    <source>
        <dbReference type="EMBL" id="CAC5401261.1"/>
    </source>
</evidence>
<proteinExistence type="predicted"/>
<name>A0A6J8D0B7_MYTCO</name>
<dbReference type="PANTHER" id="PTHR46534:SF1">
    <property type="entry name" value="IGGFC-BINDING PROTEIN N-TERMINAL DOMAIN-CONTAINING PROTEIN"/>
    <property type="match status" value="1"/>
</dbReference>
<protein>
    <submittedName>
        <fullName evidence="1">Uncharacterized protein</fullName>
    </submittedName>
</protein>